<dbReference type="EMBL" id="CAJGYM010000076">
    <property type="protein sequence ID" value="CAD6196629.1"/>
    <property type="molecule type" value="Genomic_DNA"/>
</dbReference>
<gene>
    <name evidence="1" type="ORF">CAUJ_LOCUS12543</name>
</gene>
<evidence type="ECO:0000313" key="2">
    <source>
        <dbReference type="Proteomes" id="UP000835052"/>
    </source>
</evidence>
<sequence>MRRFERYHGVAPATSIENKWDREESRRGDFELNAVVNHPDNPDDVYAIANNKLINEMRWYDELWANKMYKLIPDRCIISKNNAWDRNFDMQDRVDFFDYLAKFEPRWKRYTYEECEEDLDREFEIGGDSEMPSASLTALDEQVAFLAPEYLEKTGVKAMAHEMIDDILTGFLCKEYGLFRFVRFNHLAPIKFDAVTFKSSKVYTVTYINGELVFGRFNTIDQSWNWIPFKYNLGRRRVIARLFTDGQILILTFHPYCFFEYYYQKPFVFRIDESFSRLELISKNRHLRVRAGYTEQQLELARIQFPELINQFYVTYGTDARKPIDKCDFQIALTDFDTLGGLLLGSHWPDENYLDKPVTFGGVEGCTTGDGDRFYMHGIKDDFLGGDAVIEAVVEDHTTDPVGELITEHRPSAPVITDGERVFIVGGGGPWVHGNVDDLFHDLPRKEYISIPPRPEAEVYSPSERTTRLYSNEGKLLRTKVTRSYADEDPAE</sequence>
<keyword evidence="2" id="KW-1185">Reference proteome</keyword>
<comment type="caution">
    <text evidence="1">The sequence shown here is derived from an EMBL/GenBank/DDBJ whole genome shotgun (WGS) entry which is preliminary data.</text>
</comment>
<organism evidence="1 2">
    <name type="scientific">Caenorhabditis auriculariae</name>
    <dbReference type="NCBI Taxonomy" id="2777116"/>
    <lineage>
        <taxon>Eukaryota</taxon>
        <taxon>Metazoa</taxon>
        <taxon>Ecdysozoa</taxon>
        <taxon>Nematoda</taxon>
        <taxon>Chromadorea</taxon>
        <taxon>Rhabditida</taxon>
        <taxon>Rhabditina</taxon>
        <taxon>Rhabditomorpha</taxon>
        <taxon>Rhabditoidea</taxon>
        <taxon>Rhabditidae</taxon>
        <taxon>Peloderinae</taxon>
        <taxon>Caenorhabditis</taxon>
    </lineage>
</organism>
<evidence type="ECO:0000313" key="1">
    <source>
        <dbReference type="EMBL" id="CAD6196629.1"/>
    </source>
</evidence>
<dbReference type="Proteomes" id="UP000835052">
    <property type="component" value="Unassembled WGS sequence"/>
</dbReference>
<proteinExistence type="predicted"/>
<protein>
    <submittedName>
        <fullName evidence="1">Uncharacterized protein</fullName>
    </submittedName>
</protein>
<dbReference type="AlphaFoldDB" id="A0A8S1HLM2"/>
<reference evidence="1" key="1">
    <citation type="submission" date="2020-10" db="EMBL/GenBank/DDBJ databases">
        <authorList>
            <person name="Kikuchi T."/>
        </authorList>
    </citation>
    <scope>NUCLEOTIDE SEQUENCE</scope>
    <source>
        <strain evidence="1">NKZ352</strain>
    </source>
</reference>
<accession>A0A8S1HLM2</accession>
<name>A0A8S1HLM2_9PELO</name>